<dbReference type="SUPFAM" id="SSF57716">
    <property type="entry name" value="Glucocorticoid receptor-like (DNA-binding domain)"/>
    <property type="match status" value="1"/>
</dbReference>
<accession>A0A433Q7H2</accession>
<sequence length="96" mass="10522">MSSQECPTCTKKVYSTEKVEANKNWYHRPCFKCSSTGCKASLTLQNFLVSDGKLFCAKHMPKVRAIAVADSLQVQAAKFAPKVNAEGLHKQTVASV</sequence>
<dbReference type="PROSITE" id="PS50023">
    <property type="entry name" value="LIM_DOMAIN_2"/>
    <property type="match status" value="1"/>
</dbReference>
<name>A0A433Q7H2_9FUNG</name>
<dbReference type="GO" id="GO:0046872">
    <property type="term" value="F:metal ion binding"/>
    <property type="evidence" value="ECO:0007669"/>
    <property type="project" value="UniProtKB-KW"/>
</dbReference>
<dbReference type="Pfam" id="PF00412">
    <property type="entry name" value="LIM"/>
    <property type="match status" value="1"/>
</dbReference>
<evidence type="ECO:0000256" key="1">
    <source>
        <dbReference type="ARBA" id="ARBA00022723"/>
    </source>
</evidence>
<dbReference type="Gene3D" id="2.10.110.10">
    <property type="entry name" value="Cysteine Rich Protein"/>
    <property type="match status" value="1"/>
</dbReference>
<evidence type="ECO:0000256" key="2">
    <source>
        <dbReference type="ARBA" id="ARBA00022833"/>
    </source>
</evidence>
<reference evidence="6 7" key="1">
    <citation type="journal article" date="2018" name="New Phytol.">
        <title>Phylogenomics of Endogonaceae and evolution of mycorrhizas within Mucoromycota.</title>
        <authorList>
            <person name="Chang Y."/>
            <person name="Desiro A."/>
            <person name="Na H."/>
            <person name="Sandor L."/>
            <person name="Lipzen A."/>
            <person name="Clum A."/>
            <person name="Barry K."/>
            <person name="Grigoriev I.V."/>
            <person name="Martin F.M."/>
            <person name="Stajich J.E."/>
            <person name="Smith M.E."/>
            <person name="Bonito G."/>
            <person name="Spatafora J.W."/>
        </authorList>
    </citation>
    <scope>NUCLEOTIDE SEQUENCE [LARGE SCALE GENOMIC DNA]</scope>
    <source>
        <strain evidence="6 7">AD002</strain>
    </source>
</reference>
<keyword evidence="3 4" id="KW-0440">LIM domain</keyword>
<evidence type="ECO:0000256" key="4">
    <source>
        <dbReference type="PROSITE-ProRule" id="PRU00125"/>
    </source>
</evidence>
<keyword evidence="1 4" id="KW-0479">Metal-binding</keyword>
<keyword evidence="7" id="KW-1185">Reference proteome</keyword>
<evidence type="ECO:0000313" key="7">
    <source>
        <dbReference type="Proteomes" id="UP000274822"/>
    </source>
</evidence>
<proteinExistence type="predicted"/>
<dbReference type="AlphaFoldDB" id="A0A433Q7H2"/>
<dbReference type="Proteomes" id="UP000274822">
    <property type="component" value="Unassembled WGS sequence"/>
</dbReference>
<dbReference type="PANTHER" id="PTHR24206">
    <property type="entry name" value="OS06G0237300 PROTEIN"/>
    <property type="match status" value="1"/>
</dbReference>
<keyword evidence="2 4" id="KW-0862">Zinc</keyword>
<protein>
    <recommendedName>
        <fullName evidence="5">LIM zinc-binding domain-containing protein</fullName>
    </recommendedName>
</protein>
<dbReference type="SMART" id="SM00132">
    <property type="entry name" value="LIM"/>
    <property type="match status" value="1"/>
</dbReference>
<comment type="caution">
    <text evidence="6">The sequence shown here is derived from an EMBL/GenBank/DDBJ whole genome shotgun (WGS) entry which is preliminary data.</text>
</comment>
<gene>
    <name evidence="6" type="ORF">BC938DRAFT_471763</name>
</gene>
<organism evidence="6 7">
    <name type="scientific">Jimgerdemannia flammicorona</name>
    <dbReference type="NCBI Taxonomy" id="994334"/>
    <lineage>
        <taxon>Eukaryota</taxon>
        <taxon>Fungi</taxon>
        <taxon>Fungi incertae sedis</taxon>
        <taxon>Mucoromycota</taxon>
        <taxon>Mucoromycotina</taxon>
        <taxon>Endogonomycetes</taxon>
        <taxon>Endogonales</taxon>
        <taxon>Endogonaceae</taxon>
        <taxon>Jimgerdemannia</taxon>
    </lineage>
</organism>
<dbReference type="EMBL" id="RBNJ01012260">
    <property type="protein sequence ID" value="RUS25709.1"/>
    <property type="molecule type" value="Genomic_DNA"/>
</dbReference>
<feature type="domain" description="LIM zinc-binding" evidence="5">
    <location>
        <begin position="4"/>
        <end position="66"/>
    </location>
</feature>
<dbReference type="InterPro" id="IPR001781">
    <property type="entry name" value="Znf_LIM"/>
</dbReference>
<feature type="non-terminal residue" evidence="6">
    <location>
        <position position="96"/>
    </location>
</feature>
<evidence type="ECO:0000313" key="6">
    <source>
        <dbReference type="EMBL" id="RUS25709.1"/>
    </source>
</evidence>
<evidence type="ECO:0000259" key="5">
    <source>
        <dbReference type="PROSITE" id="PS50023"/>
    </source>
</evidence>
<evidence type="ECO:0000256" key="3">
    <source>
        <dbReference type="ARBA" id="ARBA00023038"/>
    </source>
</evidence>